<feature type="domain" description="LysM" evidence="6">
    <location>
        <begin position="646"/>
        <end position="689"/>
    </location>
</feature>
<dbReference type="RefSeq" id="WP_339098497.1">
    <property type="nucleotide sequence ID" value="NZ_CP147244.1"/>
</dbReference>
<feature type="compositionally biased region" description="Low complexity" evidence="5">
    <location>
        <begin position="67"/>
        <end position="137"/>
    </location>
</feature>
<feature type="compositionally biased region" description="Gly residues" evidence="5">
    <location>
        <begin position="480"/>
        <end position="492"/>
    </location>
</feature>
<dbReference type="InterPro" id="IPR002901">
    <property type="entry name" value="MGlyc_endo_b_GlcNAc-like_dom"/>
</dbReference>
<dbReference type="Pfam" id="PF01832">
    <property type="entry name" value="Glucosaminidase"/>
    <property type="match status" value="1"/>
</dbReference>
<dbReference type="EMBL" id="CP147244">
    <property type="protein sequence ID" value="WYK00739.1"/>
    <property type="molecule type" value="Genomic_DNA"/>
</dbReference>
<feature type="region of interest" description="Disordered" evidence="5">
    <location>
        <begin position="625"/>
        <end position="651"/>
    </location>
</feature>
<dbReference type="PROSITE" id="PS51782">
    <property type="entry name" value="LYSM"/>
    <property type="match status" value="5"/>
</dbReference>
<evidence type="ECO:0000256" key="2">
    <source>
        <dbReference type="ARBA" id="ARBA00022529"/>
    </source>
</evidence>
<feature type="compositionally biased region" description="Gly residues" evidence="5">
    <location>
        <begin position="399"/>
        <end position="421"/>
    </location>
</feature>
<dbReference type="GO" id="GO:0042742">
    <property type="term" value="P:defense response to bacterium"/>
    <property type="evidence" value="ECO:0007669"/>
    <property type="project" value="UniProtKB-KW"/>
</dbReference>
<evidence type="ECO:0000259" key="6">
    <source>
        <dbReference type="PROSITE" id="PS51782"/>
    </source>
</evidence>
<feature type="region of interest" description="Disordered" evidence="5">
    <location>
        <begin position="480"/>
        <end position="501"/>
    </location>
</feature>
<evidence type="ECO:0000256" key="1">
    <source>
        <dbReference type="ARBA" id="ARBA00010266"/>
    </source>
</evidence>
<gene>
    <name evidence="7" type="ORF">A5821_001837</name>
</gene>
<comment type="similarity">
    <text evidence="1">Belongs to the glycosyl hydrolase 73 family.</text>
</comment>
<feature type="domain" description="LysM" evidence="6">
    <location>
        <begin position="504"/>
        <end position="547"/>
    </location>
</feature>
<dbReference type="Gene3D" id="3.10.350.10">
    <property type="entry name" value="LysM domain"/>
    <property type="match status" value="5"/>
</dbReference>
<dbReference type="Proteomes" id="UP000194948">
    <property type="component" value="Chromosome"/>
</dbReference>
<feature type="domain" description="LysM" evidence="6">
    <location>
        <begin position="579"/>
        <end position="622"/>
    </location>
</feature>
<organism evidence="7 8">
    <name type="scientific">Candidatus Enterococcus palustris</name>
    <dbReference type="NCBI Taxonomy" id="1834189"/>
    <lineage>
        <taxon>Bacteria</taxon>
        <taxon>Bacillati</taxon>
        <taxon>Bacillota</taxon>
        <taxon>Bacilli</taxon>
        <taxon>Lactobacillales</taxon>
        <taxon>Enterococcaceae</taxon>
        <taxon>Enterococcus</taxon>
    </lineage>
</organism>
<dbReference type="GO" id="GO:0031640">
    <property type="term" value="P:killing of cells of another organism"/>
    <property type="evidence" value="ECO:0007669"/>
    <property type="project" value="UniProtKB-KW"/>
</dbReference>
<evidence type="ECO:0000313" key="7">
    <source>
        <dbReference type="EMBL" id="WYK00739.1"/>
    </source>
</evidence>
<dbReference type="PANTHER" id="PTHR33734:SF22">
    <property type="entry name" value="MEMBRANE-BOUND LYTIC MUREIN TRANSGLYCOSYLASE D"/>
    <property type="match status" value="1"/>
</dbReference>
<reference evidence="7 8" key="2">
    <citation type="submission" date="2024-03" db="EMBL/GenBank/DDBJ databases">
        <title>The Genome Sequence of Enterococcus sp. DIV0205d.</title>
        <authorList>
            <consortium name="The Broad Institute Genomics Platform"/>
            <consortium name="The Broad Institute Microbial Omics Core"/>
            <consortium name="The Broad Institute Genomic Center for Infectious Diseases"/>
            <person name="Earl A."/>
            <person name="Manson A."/>
            <person name="Gilmore M."/>
            <person name="Schwartman J."/>
            <person name="Shea T."/>
            <person name="Abouelleil A."/>
            <person name="Cao P."/>
            <person name="Chapman S."/>
            <person name="Cusick C."/>
            <person name="Young S."/>
            <person name="Neafsey D."/>
            <person name="Nusbaum C."/>
            <person name="Birren B."/>
        </authorList>
    </citation>
    <scope>NUCLEOTIDE SEQUENCE [LARGE SCALE GENOMIC DNA]</scope>
    <source>
        <strain evidence="7 8">7F3_DIV0205</strain>
    </source>
</reference>
<dbReference type="Pfam" id="PF01476">
    <property type="entry name" value="LysM"/>
    <property type="match status" value="5"/>
</dbReference>
<protein>
    <recommendedName>
        <fullName evidence="4">Peptidoglycan hydrolase</fullName>
    </recommendedName>
</protein>
<dbReference type="InterPro" id="IPR036779">
    <property type="entry name" value="LysM_dom_sf"/>
</dbReference>
<sequence>MEKHKTSRKERRKAEQNKLAYDQLKKGTTVLSSAIVVSSIAAPIVAPKIAEASEDKTPSEQISYSDTMTHTEAVQTQTTTTDSNNSMTQETQTTETEASSSEETSGTQESSELNTSETTQSTENTESTEETTSSSTTETEESKTPELTMRSAFSAQSRSIDTNTFIAEIAGHARSVAAANDLYASVMMAQAILESDWGRSTLSAAPNHNLFGIKGSYQGQSVTMKTWEVLNGQWVQVNAAFRKYPSYSESFGDNAYVLRNTSFQAGVYYYSGAWKSNTNSYKDATAWLTGRYATDPGYNSKLNNIITTYNLTQYDTPSSGGGNTGGNNGGNTGGNNNGGNTGGGTSTQDVTHTVKAGDSLWALSAKYGTSIANIKSWNKLSSDVIYVGQKLIVKKASGNTGGGNTGGNNGGSSGNTGGSGNTGTSNSYYTVKSGDSLWAIANANGISIANLRQWNNLKGDIIYPGQKLIVKKGSGNAGGNTGGNTGSGGNTNTGGSNNAGTSNGYYTVKSGDSLWAIANANGTSIANLRQWNNLKGDIIYPGQKLIVKKGSGNAGGNTGGNTGSGGNTGGSSNAGTSNGYYTVKAGDSLWAIANANGISIANLRQWNNLSGDIIYPGQRLVIKKGQGGSTGSTNSSGNQGGSQTSGSHTVKSGDTLWGLSQKYGSSVQKIKQMNGLSSDTIYIGQKLKVK</sequence>
<dbReference type="SUPFAM" id="SSF54106">
    <property type="entry name" value="LysM domain"/>
    <property type="match status" value="5"/>
</dbReference>
<dbReference type="SMART" id="SM00257">
    <property type="entry name" value="LysM"/>
    <property type="match status" value="5"/>
</dbReference>
<keyword evidence="3" id="KW-0081">Bacteriolytic enzyme</keyword>
<keyword evidence="8" id="KW-1185">Reference proteome</keyword>
<dbReference type="PANTHER" id="PTHR33734">
    <property type="entry name" value="LYSM DOMAIN-CONTAINING GPI-ANCHORED PROTEIN 2"/>
    <property type="match status" value="1"/>
</dbReference>
<feature type="domain" description="LysM" evidence="6">
    <location>
        <begin position="427"/>
        <end position="470"/>
    </location>
</feature>
<dbReference type="InterPro" id="IPR018392">
    <property type="entry name" value="LysM"/>
</dbReference>
<feature type="region of interest" description="Disordered" evidence="5">
    <location>
        <begin position="47"/>
        <end position="155"/>
    </location>
</feature>
<proteinExistence type="inferred from homology"/>
<feature type="region of interest" description="Disordered" evidence="5">
    <location>
        <begin position="397"/>
        <end position="421"/>
    </location>
</feature>
<dbReference type="CDD" id="cd00118">
    <property type="entry name" value="LysM"/>
    <property type="match status" value="5"/>
</dbReference>
<evidence type="ECO:0000256" key="3">
    <source>
        <dbReference type="ARBA" id="ARBA00022638"/>
    </source>
</evidence>
<dbReference type="GO" id="GO:0008932">
    <property type="term" value="F:lytic endotransglycosylase activity"/>
    <property type="evidence" value="ECO:0007669"/>
    <property type="project" value="TreeGrafter"/>
</dbReference>
<accession>A0AAQ3W9I0</accession>
<evidence type="ECO:0000256" key="4">
    <source>
        <dbReference type="ARBA" id="ARBA00032108"/>
    </source>
</evidence>
<keyword evidence="2" id="KW-0929">Antimicrobial</keyword>
<dbReference type="GO" id="GO:0004040">
    <property type="term" value="F:amidase activity"/>
    <property type="evidence" value="ECO:0007669"/>
    <property type="project" value="InterPro"/>
</dbReference>
<dbReference type="AlphaFoldDB" id="A0AAQ3W9I0"/>
<dbReference type="Gene3D" id="4.10.80.30">
    <property type="entry name" value="DNA polymerase, domain 6"/>
    <property type="match status" value="1"/>
</dbReference>
<feature type="domain" description="LysM" evidence="6">
    <location>
        <begin position="350"/>
        <end position="393"/>
    </location>
</feature>
<feature type="compositionally biased region" description="Low complexity" evidence="5">
    <location>
        <begin position="631"/>
        <end position="647"/>
    </location>
</feature>
<evidence type="ECO:0000256" key="5">
    <source>
        <dbReference type="SAM" id="MobiDB-lite"/>
    </source>
</evidence>
<evidence type="ECO:0000313" key="8">
    <source>
        <dbReference type="Proteomes" id="UP000194948"/>
    </source>
</evidence>
<reference evidence="8" key="1">
    <citation type="submission" date="2017-05" db="EMBL/GenBank/DDBJ databases">
        <title>The Genome Sequence of EEnterococcus faecalis 9F2_4866.</title>
        <authorList>
            <consortium name="The Broad Institute Genomics Platform"/>
            <consortium name="The Broad Institute Genomic Center for Infectious Diseases"/>
            <person name="Earl A."/>
            <person name="Manson A."/>
            <person name="Schwartman J."/>
            <person name="Gilmore M."/>
            <person name="Abouelleil A."/>
            <person name="Cao P."/>
            <person name="Chapman S."/>
            <person name="Cusick C."/>
            <person name="Shea T."/>
            <person name="Young S."/>
            <person name="Neafsey D."/>
            <person name="Nusbaum C."/>
            <person name="Birren B."/>
        </authorList>
    </citation>
    <scope>NUCLEOTIDE SEQUENCE [LARGE SCALE GENOMIC DNA]</scope>
    <source>
        <strain evidence="8">7F3_DIV0205</strain>
    </source>
</reference>
<feature type="region of interest" description="Disordered" evidence="5">
    <location>
        <begin position="317"/>
        <end position="349"/>
    </location>
</feature>
<name>A0AAQ3W9I0_9ENTE</name>
<dbReference type="SMART" id="SM00047">
    <property type="entry name" value="LYZ2"/>
    <property type="match status" value="1"/>
</dbReference>
<feature type="compositionally biased region" description="Gly residues" evidence="5">
    <location>
        <begin position="319"/>
        <end position="345"/>
    </location>
</feature>
<dbReference type="Gene3D" id="1.10.530.10">
    <property type="match status" value="1"/>
</dbReference>